<comment type="similarity">
    <text evidence="3">Belongs to the major facilitator superfamily. FHS transporter (TC 2.A.1.7) family.</text>
</comment>
<feature type="transmembrane region" description="Helical" evidence="8">
    <location>
        <begin position="148"/>
        <end position="171"/>
    </location>
</feature>
<organism evidence="9 10">
    <name type="scientific">Microbulbifer halophilus</name>
    <dbReference type="NCBI Taxonomy" id="453963"/>
    <lineage>
        <taxon>Bacteria</taxon>
        <taxon>Pseudomonadati</taxon>
        <taxon>Pseudomonadota</taxon>
        <taxon>Gammaproteobacteria</taxon>
        <taxon>Cellvibrionales</taxon>
        <taxon>Microbulbiferaceae</taxon>
        <taxon>Microbulbifer</taxon>
    </lineage>
</organism>
<evidence type="ECO:0000256" key="5">
    <source>
        <dbReference type="ARBA" id="ARBA00022692"/>
    </source>
</evidence>
<evidence type="ECO:0000256" key="6">
    <source>
        <dbReference type="ARBA" id="ARBA00022989"/>
    </source>
</evidence>
<dbReference type="PANTHER" id="PTHR43702">
    <property type="entry name" value="L-FUCOSE-PROTON SYMPORTER"/>
    <property type="match status" value="1"/>
</dbReference>
<feature type="transmembrane region" description="Helical" evidence="8">
    <location>
        <begin position="202"/>
        <end position="219"/>
    </location>
</feature>
<dbReference type="Gene3D" id="1.20.1250.20">
    <property type="entry name" value="MFS general substrate transporter like domains"/>
    <property type="match status" value="2"/>
</dbReference>
<dbReference type="CDD" id="cd17394">
    <property type="entry name" value="MFS_FucP_like"/>
    <property type="match status" value="1"/>
</dbReference>
<evidence type="ECO:0000313" key="9">
    <source>
        <dbReference type="EMBL" id="MFD2309987.1"/>
    </source>
</evidence>
<evidence type="ECO:0000256" key="2">
    <source>
        <dbReference type="ARBA" id="ARBA00004429"/>
    </source>
</evidence>
<feature type="transmembrane region" description="Helical" evidence="8">
    <location>
        <begin position="353"/>
        <end position="374"/>
    </location>
</feature>
<dbReference type="InterPro" id="IPR050375">
    <property type="entry name" value="MFS_TsgA-like"/>
</dbReference>
<dbReference type="InterPro" id="IPR005964">
    <property type="entry name" value="Glc/Gal_transptr_bac"/>
</dbReference>
<dbReference type="Pfam" id="PF07690">
    <property type="entry name" value="MFS_1"/>
    <property type="match status" value="1"/>
</dbReference>
<comment type="subcellular location">
    <subcellularLocation>
        <location evidence="2">Cell inner membrane</location>
        <topology evidence="2">Multi-pass membrane protein</topology>
    </subcellularLocation>
</comment>
<evidence type="ECO:0000256" key="4">
    <source>
        <dbReference type="ARBA" id="ARBA00022475"/>
    </source>
</evidence>
<evidence type="ECO:0000256" key="1">
    <source>
        <dbReference type="ARBA" id="ARBA00003321"/>
    </source>
</evidence>
<evidence type="ECO:0000256" key="3">
    <source>
        <dbReference type="ARBA" id="ARBA00009120"/>
    </source>
</evidence>
<dbReference type="SUPFAM" id="SSF103473">
    <property type="entry name" value="MFS general substrate transporter"/>
    <property type="match status" value="1"/>
</dbReference>
<evidence type="ECO:0000256" key="8">
    <source>
        <dbReference type="SAM" id="Phobius"/>
    </source>
</evidence>
<protein>
    <submittedName>
        <fullName evidence="9">Sugar MFS transporter</fullName>
    </submittedName>
</protein>
<feature type="transmembrane region" description="Helical" evidence="8">
    <location>
        <begin position="280"/>
        <end position="302"/>
    </location>
</feature>
<dbReference type="InterPro" id="IPR036259">
    <property type="entry name" value="MFS_trans_sf"/>
</dbReference>
<feature type="transmembrane region" description="Helical" evidence="8">
    <location>
        <begin position="386"/>
        <end position="403"/>
    </location>
</feature>
<keyword evidence="5 8" id="KW-0812">Transmembrane</keyword>
<feature type="transmembrane region" description="Helical" evidence="8">
    <location>
        <begin position="86"/>
        <end position="104"/>
    </location>
</feature>
<name>A0ABW5E9L3_9GAMM</name>
<dbReference type="NCBIfam" id="TIGR01272">
    <property type="entry name" value="gluP"/>
    <property type="match status" value="1"/>
</dbReference>
<sequence>MGTTTIRENIPGESGNSLVPMAIIGVLFFIFGFVTWLNGSLIPFLKILCDLNDFQALLVTFVFYIAYTVMALPMSFILRRTGYRDGMAIGLGIMAVAALVFIPAAQIGSYPVFLLALFGLGTGLTILQTASNPYVVKVGPAESAATRIAIMGIINKSAGVLAPLVFSALVLSGLTDLNSEVIAQLSEVERVARLEGVADRLIAPYLYMAILLALLVLLVKLSPLPEIEDGNSGGSEPGSGIWQFPQVVLGALALFAYMGVEVIAGDTIGLYGERLGVANFASLTAYTMAFMVVGYLVGIVAIPRFVSQSRALLASAVAGGLCVIGVLFASVESHGIASVLWGWSGVPTLPDSLTFVALMGLAHALVWPTIWPLALHGLGRFTAQGSALLIMGIAGGALIPLLFGKIAEVSGETVAGYWIALPCYLFILFYAAWGHRLRRWH</sequence>
<reference evidence="10" key="1">
    <citation type="journal article" date="2019" name="Int. J. Syst. Evol. Microbiol.">
        <title>The Global Catalogue of Microorganisms (GCM) 10K type strain sequencing project: providing services to taxonomists for standard genome sequencing and annotation.</title>
        <authorList>
            <consortium name="The Broad Institute Genomics Platform"/>
            <consortium name="The Broad Institute Genome Sequencing Center for Infectious Disease"/>
            <person name="Wu L."/>
            <person name="Ma J."/>
        </authorList>
    </citation>
    <scope>NUCLEOTIDE SEQUENCE [LARGE SCALE GENOMIC DNA]</scope>
    <source>
        <strain evidence="10">KCTC 12848</strain>
    </source>
</reference>
<dbReference type="InterPro" id="IPR011701">
    <property type="entry name" value="MFS"/>
</dbReference>
<feature type="transmembrane region" description="Helical" evidence="8">
    <location>
        <begin position="311"/>
        <end position="331"/>
    </location>
</feature>
<keyword evidence="7 8" id="KW-0472">Membrane</keyword>
<dbReference type="RefSeq" id="WP_265719951.1">
    <property type="nucleotide sequence ID" value="NZ_JAPIVK010000001.1"/>
</dbReference>
<keyword evidence="10" id="KW-1185">Reference proteome</keyword>
<keyword evidence="6 8" id="KW-1133">Transmembrane helix</keyword>
<dbReference type="EMBL" id="JBHUJD010000006">
    <property type="protein sequence ID" value="MFD2309987.1"/>
    <property type="molecule type" value="Genomic_DNA"/>
</dbReference>
<proteinExistence type="inferred from homology"/>
<feature type="transmembrane region" description="Helical" evidence="8">
    <location>
        <begin position="21"/>
        <end position="42"/>
    </location>
</feature>
<feature type="transmembrane region" description="Helical" evidence="8">
    <location>
        <begin position="415"/>
        <end position="433"/>
    </location>
</feature>
<accession>A0ABW5E9L3</accession>
<feature type="transmembrane region" description="Helical" evidence="8">
    <location>
        <begin position="240"/>
        <end position="260"/>
    </location>
</feature>
<evidence type="ECO:0000256" key="7">
    <source>
        <dbReference type="ARBA" id="ARBA00023136"/>
    </source>
</evidence>
<comment type="function">
    <text evidence="1">Intake of glucose and galactose.</text>
</comment>
<comment type="caution">
    <text evidence="9">The sequence shown here is derived from an EMBL/GenBank/DDBJ whole genome shotgun (WGS) entry which is preliminary data.</text>
</comment>
<dbReference type="PANTHER" id="PTHR43702:SF12">
    <property type="entry name" value="N-ACETYL GLUCOSAMINE TRANSPORTER NAGP"/>
    <property type="match status" value="1"/>
</dbReference>
<evidence type="ECO:0000313" key="10">
    <source>
        <dbReference type="Proteomes" id="UP001597425"/>
    </source>
</evidence>
<feature type="transmembrane region" description="Helical" evidence="8">
    <location>
        <begin position="110"/>
        <end position="127"/>
    </location>
</feature>
<gene>
    <name evidence="9" type="ORF">ACFSKX_06100</name>
</gene>
<dbReference type="Proteomes" id="UP001597425">
    <property type="component" value="Unassembled WGS sequence"/>
</dbReference>
<feature type="transmembrane region" description="Helical" evidence="8">
    <location>
        <begin position="54"/>
        <end position="74"/>
    </location>
</feature>
<keyword evidence="4" id="KW-1003">Cell membrane</keyword>